<dbReference type="EMBL" id="CADCXV010000859">
    <property type="protein sequence ID" value="CAB0037530.1"/>
    <property type="molecule type" value="Genomic_DNA"/>
</dbReference>
<evidence type="ECO:0000313" key="2">
    <source>
        <dbReference type="Proteomes" id="UP000479190"/>
    </source>
</evidence>
<dbReference type="PANTHER" id="PTHR33332">
    <property type="entry name" value="REVERSE TRANSCRIPTASE DOMAIN-CONTAINING PROTEIN"/>
    <property type="match status" value="1"/>
</dbReference>
<sequence>MDCLFKWANLLCQIFLETFFRLLLVLNCETRYKLASESVVHDRRQPVHQRDVVAYFAARRLSTPLYYDVRRTSMSGYFSEHTQKPLNSERAYLKTPGNCETRYKLASESVVHDRRQPVHQRDVVAYFAARRLSTPLYYDVRRTSMSGYFSEHTQKPLNSERAYLKTPGNCETRYKLASESVVHDRRQPVHQRDVVAYFAARSLTYLSESCSMSSASWSGTAWWMTYVRARRVQRQVIVSCPIRHSIQVFTEPSDLDIEVPGFTRAAGVLDQQDPLRSNPRSLHHRPVHTSAMKNSFVYVATDLSDTSLPANFQAEIERVLKNVDMTNDKMLEKMFELMNRLMNKVEGLCTSVKELDLRVSEQEAKSSTPSISPIKEDFGELYYESCYVKATSSGDIEGVDDLASCSETRRSSSLTDLLRRQRNFSWRLCVPVCGGEIVDLISVGPAGPTHQPHGDFDVEIGRLSEDLNAVADWAGDNHLSLNAAKTKVMILGSKYFIDQLDAITTTKVQIHGTELPYSSEVKSLGVWLHSNLDWGNHVDRVARRIQGGEKRALRQCRRALSPSIRKDLVESLVFPHLDYACVVYNDLFDYQNLQLQRALNACVRFVVGTIGWRDHVTPHRLQLGDIGVFKKLKPDPCIPSPHISHPPSCPTPARRRHRTTFTQVYPSVETILNFSLCHIIKIYYPYLCSLVLLEGGPNDIRVQRQVIVSCPIRHSIQVFTEPSDLDIEVPGFTRAAGVLDQQDPLRSNPRSLHHRPVHTSAMKNSFVYVATDLSDTSLPANFQAEIERVLKNVDMTNDKMLEKMFELMNRLMNKVEGLCTSVKELDLRVSEQEAKSSTPSISPIKEDFGELYYESCYVKATSSGDIEGVDDLASCSETRRSSSLTD</sequence>
<reference evidence="1 2" key="1">
    <citation type="submission" date="2020-02" db="EMBL/GenBank/DDBJ databases">
        <authorList>
            <person name="Ferguson B K."/>
        </authorList>
    </citation>
    <scope>NUCLEOTIDE SEQUENCE [LARGE SCALE GENOMIC DNA]</scope>
</reference>
<evidence type="ECO:0008006" key="3">
    <source>
        <dbReference type="Google" id="ProtNLM"/>
    </source>
</evidence>
<organism evidence="1 2">
    <name type="scientific">Trichogramma brassicae</name>
    <dbReference type="NCBI Taxonomy" id="86971"/>
    <lineage>
        <taxon>Eukaryota</taxon>
        <taxon>Metazoa</taxon>
        <taxon>Ecdysozoa</taxon>
        <taxon>Arthropoda</taxon>
        <taxon>Hexapoda</taxon>
        <taxon>Insecta</taxon>
        <taxon>Pterygota</taxon>
        <taxon>Neoptera</taxon>
        <taxon>Endopterygota</taxon>
        <taxon>Hymenoptera</taxon>
        <taxon>Apocrita</taxon>
        <taxon>Proctotrupomorpha</taxon>
        <taxon>Chalcidoidea</taxon>
        <taxon>Trichogrammatidae</taxon>
        <taxon>Trichogramma</taxon>
    </lineage>
</organism>
<gene>
    <name evidence="1" type="ORF">TBRA_LOCUS9357</name>
</gene>
<evidence type="ECO:0000313" key="1">
    <source>
        <dbReference type="EMBL" id="CAB0037530.1"/>
    </source>
</evidence>
<protein>
    <recommendedName>
        <fullName evidence="3">Reverse transcriptase domain-containing protein</fullName>
    </recommendedName>
</protein>
<dbReference type="Proteomes" id="UP000479190">
    <property type="component" value="Unassembled WGS sequence"/>
</dbReference>
<dbReference type="AlphaFoldDB" id="A0A6H5IP49"/>
<feature type="non-terminal residue" evidence="1">
    <location>
        <position position="886"/>
    </location>
</feature>
<name>A0A6H5IP49_9HYME</name>
<keyword evidence="2" id="KW-1185">Reference proteome</keyword>
<accession>A0A6H5IP49</accession>
<proteinExistence type="predicted"/>